<dbReference type="GO" id="GO:0004709">
    <property type="term" value="F:MAP kinase kinase kinase activity"/>
    <property type="evidence" value="ECO:0007669"/>
    <property type="project" value="TreeGrafter"/>
</dbReference>
<dbReference type="EMBL" id="GGEC01000990">
    <property type="protein sequence ID" value="MBW81473.1"/>
    <property type="molecule type" value="Transcribed_RNA"/>
</dbReference>
<evidence type="ECO:0000256" key="5">
    <source>
        <dbReference type="ARBA" id="ARBA00022777"/>
    </source>
</evidence>
<dbReference type="SUPFAM" id="SSF56112">
    <property type="entry name" value="Protein kinase-like (PK-like)"/>
    <property type="match status" value="1"/>
</dbReference>
<proteinExistence type="inferred from homology"/>
<evidence type="ECO:0000256" key="4">
    <source>
        <dbReference type="ARBA" id="ARBA00022741"/>
    </source>
</evidence>
<keyword evidence="6" id="KW-0067">ATP-binding</keyword>
<sequence length="87" mass="9793">MLTRRIPYSDLECQMQALFKIGKGVPPRVPGTLSRDAQDFILQCLQVNPSDRPSAAQLLDHPFVKRPLPTSLGSTSPYLVPRPWQFC</sequence>
<name>A0A2P2IJT4_RHIMU</name>
<dbReference type="InterPro" id="IPR050538">
    <property type="entry name" value="MAP_kinase_kinase_kinase"/>
</dbReference>
<evidence type="ECO:0000313" key="8">
    <source>
        <dbReference type="EMBL" id="MBW81473.1"/>
    </source>
</evidence>
<reference evidence="8" key="1">
    <citation type="submission" date="2018-02" db="EMBL/GenBank/DDBJ databases">
        <title>Rhizophora mucronata_Transcriptome.</title>
        <authorList>
            <person name="Meera S.P."/>
            <person name="Sreeshan A."/>
            <person name="Augustine A."/>
        </authorList>
    </citation>
    <scope>NUCLEOTIDE SEQUENCE</scope>
    <source>
        <tissue evidence="8">Leaf</tissue>
    </source>
</reference>
<dbReference type="PROSITE" id="PS50011">
    <property type="entry name" value="PROTEIN_KINASE_DOM"/>
    <property type="match status" value="1"/>
</dbReference>
<evidence type="ECO:0000259" key="7">
    <source>
        <dbReference type="PROSITE" id="PS50011"/>
    </source>
</evidence>
<feature type="domain" description="Protein kinase" evidence="7">
    <location>
        <begin position="1"/>
        <end position="64"/>
    </location>
</feature>
<dbReference type="InterPro" id="IPR000719">
    <property type="entry name" value="Prot_kinase_dom"/>
</dbReference>
<dbReference type="InterPro" id="IPR011009">
    <property type="entry name" value="Kinase-like_dom_sf"/>
</dbReference>
<keyword evidence="3" id="KW-0808">Transferase</keyword>
<evidence type="ECO:0000256" key="1">
    <source>
        <dbReference type="ARBA" id="ARBA00006529"/>
    </source>
</evidence>
<dbReference type="AlphaFoldDB" id="A0A2P2IJT4"/>
<dbReference type="GO" id="GO:0005737">
    <property type="term" value="C:cytoplasm"/>
    <property type="evidence" value="ECO:0007669"/>
    <property type="project" value="TreeGrafter"/>
</dbReference>
<evidence type="ECO:0000256" key="2">
    <source>
        <dbReference type="ARBA" id="ARBA00022527"/>
    </source>
</evidence>
<accession>A0A2P2IJT4</accession>
<organism evidence="8">
    <name type="scientific">Rhizophora mucronata</name>
    <name type="common">Asiatic mangrove</name>
    <dbReference type="NCBI Taxonomy" id="61149"/>
    <lineage>
        <taxon>Eukaryota</taxon>
        <taxon>Viridiplantae</taxon>
        <taxon>Streptophyta</taxon>
        <taxon>Embryophyta</taxon>
        <taxon>Tracheophyta</taxon>
        <taxon>Spermatophyta</taxon>
        <taxon>Magnoliopsida</taxon>
        <taxon>eudicotyledons</taxon>
        <taxon>Gunneridae</taxon>
        <taxon>Pentapetalae</taxon>
        <taxon>rosids</taxon>
        <taxon>fabids</taxon>
        <taxon>Malpighiales</taxon>
        <taxon>Rhizophoraceae</taxon>
        <taxon>Rhizophora</taxon>
    </lineage>
</organism>
<dbReference type="PANTHER" id="PTHR48016">
    <property type="entry name" value="MAP KINASE KINASE KINASE SSK2-RELATED-RELATED"/>
    <property type="match status" value="1"/>
</dbReference>
<dbReference type="Gene3D" id="1.10.510.10">
    <property type="entry name" value="Transferase(Phosphotransferase) domain 1"/>
    <property type="match status" value="1"/>
</dbReference>
<keyword evidence="5 8" id="KW-0418">Kinase</keyword>
<protein>
    <submittedName>
        <fullName evidence="8">Mitogen-activated protein kinase kinase kinase 1-like</fullName>
    </submittedName>
</protein>
<evidence type="ECO:0000256" key="3">
    <source>
        <dbReference type="ARBA" id="ARBA00022679"/>
    </source>
</evidence>
<comment type="similarity">
    <text evidence="1">Belongs to the protein kinase superfamily. STE Ser/Thr protein kinase family. MAP kinase kinase kinase subfamily.</text>
</comment>
<dbReference type="PANTHER" id="PTHR48016:SF29">
    <property type="entry name" value="MITOGEN-ACTIVATED PROTEIN KINASE KINASE KINASE 1-RELATED"/>
    <property type="match status" value="1"/>
</dbReference>
<keyword evidence="4" id="KW-0547">Nucleotide-binding</keyword>
<dbReference type="GO" id="GO:0005524">
    <property type="term" value="F:ATP binding"/>
    <property type="evidence" value="ECO:0007669"/>
    <property type="project" value="UniProtKB-KW"/>
</dbReference>
<keyword evidence="2" id="KW-0723">Serine/threonine-protein kinase</keyword>
<evidence type="ECO:0000256" key="6">
    <source>
        <dbReference type="ARBA" id="ARBA00022840"/>
    </source>
</evidence>